<dbReference type="OrthoDB" id="6783874at2759"/>
<accession>A0A8K0KD34</accession>
<comment type="caution">
    <text evidence="1">The sequence shown here is derived from an EMBL/GenBank/DDBJ whole genome shotgun (WGS) entry which is preliminary data.</text>
</comment>
<reference evidence="1" key="2">
    <citation type="submission" date="2017-10" db="EMBL/GenBank/DDBJ databases">
        <title>Ladona fulva Genome sequencing and assembly.</title>
        <authorList>
            <person name="Murali S."/>
            <person name="Richards S."/>
            <person name="Bandaranaike D."/>
            <person name="Bellair M."/>
            <person name="Blankenburg K."/>
            <person name="Chao H."/>
            <person name="Dinh H."/>
            <person name="Doddapaneni H."/>
            <person name="Dugan-Rocha S."/>
            <person name="Elkadiri S."/>
            <person name="Gnanaolivu R."/>
            <person name="Hernandez B."/>
            <person name="Skinner E."/>
            <person name="Javaid M."/>
            <person name="Lee S."/>
            <person name="Li M."/>
            <person name="Ming W."/>
            <person name="Munidasa M."/>
            <person name="Muniz J."/>
            <person name="Nguyen L."/>
            <person name="Hughes D."/>
            <person name="Osuji N."/>
            <person name="Pu L.-L."/>
            <person name="Puazo M."/>
            <person name="Qu C."/>
            <person name="Quiroz J."/>
            <person name="Raj R."/>
            <person name="Weissenberger G."/>
            <person name="Xin Y."/>
            <person name="Zou X."/>
            <person name="Han Y."/>
            <person name="Worley K."/>
            <person name="Muzny D."/>
            <person name="Gibbs R."/>
        </authorList>
    </citation>
    <scope>NUCLEOTIDE SEQUENCE</scope>
    <source>
        <strain evidence="1">Sampled in the wild</strain>
    </source>
</reference>
<dbReference type="AlphaFoldDB" id="A0A8K0KD34"/>
<proteinExistence type="predicted"/>
<dbReference type="Proteomes" id="UP000792457">
    <property type="component" value="Unassembled WGS sequence"/>
</dbReference>
<gene>
    <name evidence="1" type="ORF">J437_LFUL011307</name>
</gene>
<protein>
    <submittedName>
        <fullName evidence="1">Uncharacterized protein</fullName>
    </submittedName>
</protein>
<name>A0A8K0KD34_LADFU</name>
<dbReference type="EMBL" id="KZ308642">
    <property type="protein sequence ID" value="KAG8232690.1"/>
    <property type="molecule type" value="Genomic_DNA"/>
</dbReference>
<evidence type="ECO:0000313" key="2">
    <source>
        <dbReference type="Proteomes" id="UP000792457"/>
    </source>
</evidence>
<organism evidence="1 2">
    <name type="scientific">Ladona fulva</name>
    <name type="common">Scarce chaser dragonfly</name>
    <name type="synonym">Libellula fulva</name>
    <dbReference type="NCBI Taxonomy" id="123851"/>
    <lineage>
        <taxon>Eukaryota</taxon>
        <taxon>Metazoa</taxon>
        <taxon>Ecdysozoa</taxon>
        <taxon>Arthropoda</taxon>
        <taxon>Hexapoda</taxon>
        <taxon>Insecta</taxon>
        <taxon>Pterygota</taxon>
        <taxon>Palaeoptera</taxon>
        <taxon>Odonata</taxon>
        <taxon>Epiprocta</taxon>
        <taxon>Anisoptera</taxon>
        <taxon>Libelluloidea</taxon>
        <taxon>Libellulidae</taxon>
        <taxon>Ladona</taxon>
    </lineage>
</organism>
<sequence>MDDIKKDNSYHKTKRVKIEKHRGLKCEDLPNGRIQNIRQRSAIRATNQEVLWLTKLDCQLLRTVKRRKLAYVGHVIRGEKYFLLQITIKGKTEGKRVVGRREWLGTTVKTNGQV</sequence>
<keyword evidence="2" id="KW-1185">Reference proteome</keyword>
<evidence type="ECO:0000313" key="1">
    <source>
        <dbReference type="EMBL" id="KAG8232690.1"/>
    </source>
</evidence>
<reference evidence="1" key="1">
    <citation type="submission" date="2013-04" db="EMBL/GenBank/DDBJ databases">
        <authorList>
            <person name="Qu J."/>
            <person name="Murali S.C."/>
            <person name="Bandaranaike D."/>
            <person name="Bellair M."/>
            <person name="Blankenburg K."/>
            <person name="Chao H."/>
            <person name="Dinh H."/>
            <person name="Doddapaneni H."/>
            <person name="Downs B."/>
            <person name="Dugan-Rocha S."/>
            <person name="Elkadiri S."/>
            <person name="Gnanaolivu R.D."/>
            <person name="Hernandez B."/>
            <person name="Javaid M."/>
            <person name="Jayaseelan J.C."/>
            <person name="Lee S."/>
            <person name="Li M."/>
            <person name="Ming W."/>
            <person name="Munidasa M."/>
            <person name="Muniz J."/>
            <person name="Nguyen L."/>
            <person name="Ongeri F."/>
            <person name="Osuji N."/>
            <person name="Pu L.-L."/>
            <person name="Puazo M."/>
            <person name="Qu C."/>
            <person name="Quiroz J."/>
            <person name="Raj R."/>
            <person name="Weissenberger G."/>
            <person name="Xin Y."/>
            <person name="Zou X."/>
            <person name="Han Y."/>
            <person name="Richards S."/>
            <person name="Worley K."/>
            <person name="Muzny D."/>
            <person name="Gibbs R."/>
        </authorList>
    </citation>
    <scope>NUCLEOTIDE SEQUENCE</scope>
    <source>
        <strain evidence="1">Sampled in the wild</strain>
    </source>
</reference>